<gene>
    <name evidence="2" type="ORF">LWC34_21085</name>
</gene>
<dbReference type="Proteomes" id="UP001521150">
    <property type="component" value="Unassembled WGS sequence"/>
</dbReference>
<protein>
    <submittedName>
        <fullName evidence="2">DUF3558 domain-containing protein</fullName>
    </submittedName>
</protein>
<dbReference type="EMBL" id="JAJVCN010000002">
    <property type="protein sequence ID" value="MCE7005303.1"/>
    <property type="molecule type" value="Genomic_DNA"/>
</dbReference>
<comment type="caution">
    <text evidence="2">The sequence shown here is derived from an EMBL/GenBank/DDBJ whole genome shotgun (WGS) entry which is preliminary data.</text>
</comment>
<keyword evidence="3" id="KW-1185">Reference proteome</keyword>
<name>A0ABS8ZBQ3_9PSEU</name>
<evidence type="ECO:0000313" key="2">
    <source>
        <dbReference type="EMBL" id="MCE7005303.1"/>
    </source>
</evidence>
<dbReference type="Pfam" id="PF12079">
    <property type="entry name" value="DUF3558"/>
    <property type="match status" value="1"/>
</dbReference>
<dbReference type="InterPro" id="IPR024520">
    <property type="entry name" value="DUF3558"/>
</dbReference>
<evidence type="ECO:0000313" key="3">
    <source>
        <dbReference type="Proteomes" id="UP001521150"/>
    </source>
</evidence>
<dbReference type="PROSITE" id="PS51257">
    <property type="entry name" value="PROKAR_LIPOPROTEIN"/>
    <property type="match status" value="1"/>
</dbReference>
<sequence>MRKSVMVTLLSAVALTGCTETEPGQAVPPAGGGQAASGPQAPSAAIPPRPREIKLDGVDPCKLYSQAQLDQIKVKRQRNKTQDGDAFKGSPQCLMDGVDGPASFDYEVWAITSEGFEPWLSGKRNVQARLVSVDGFPAADYHIRGSGGAFDCATAVGVANGQQLMVVFRPTRNAFSQDQMCQKSEEAATLAMQTLKILK</sequence>
<feature type="compositionally biased region" description="Low complexity" evidence="1">
    <location>
        <begin position="36"/>
        <end position="46"/>
    </location>
</feature>
<proteinExistence type="predicted"/>
<reference evidence="2 3" key="1">
    <citation type="submission" date="2021-12" db="EMBL/GenBank/DDBJ databases">
        <title>Genome sequence of Kibdelosporangium philippinense ATCC 49844.</title>
        <authorList>
            <person name="Fedorov E.A."/>
            <person name="Omeragic M."/>
            <person name="Shalygina K.F."/>
            <person name="Maclea K.S."/>
        </authorList>
    </citation>
    <scope>NUCLEOTIDE SEQUENCE [LARGE SCALE GENOMIC DNA]</scope>
    <source>
        <strain evidence="2 3">ATCC 49844</strain>
    </source>
</reference>
<dbReference type="RefSeq" id="WP_233726897.1">
    <property type="nucleotide sequence ID" value="NZ_JAJVCN010000002.1"/>
</dbReference>
<evidence type="ECO:0000256" key="1">
    <source>
        <dbReference type="SAM" id="MobiDB-lite"/>
    </source>
</evidence>
<organism evidence="2 3">
    <name type="scientific">Kibdelosporangium philippinense</name>
    <dbReference type="NCBI Taxonomy" id="211113"/>
    <lineage>
        <taxon>Bacteria</taxon>
        <taxon>Bacillati</taxon>
        <taxon>Actinomycetota</taxon>
        <taxon>Actinomycetes</taxon>
        <taxon>Pseudonocardiales</taxon>
        <taxon>Pseudonocardiaceae</taxon>
        <taxon>Kibdelosporangium</taxon>
    </lineage>
</organism>
<feature type="region of interest" description="Disordered" evidence="1">
    <location>
        <begin position="20"/>
        <end position="49"/>
    </location>
</feature>
<accession>A0ABS8ZBQ3</accession>